<dbReference type="AlphaFoldDB" id="D6RH66"/>
<evidence type="ECO:0000313" key="2">
    <source>
        <dbReference type="MGI" id="MGI:1921050"/>
    </source>
</evidence>
<evidence type="ECO:0000313" key="3">
    <source>
        <dbReference type="Proteomes" id="UP000000589"/>
    </source>
</evidence>
<dbReference type="HOGENOM" id="CLU_3260369_0_0_1"/>
<dbReference type="Proteomes" id="UP000000589">
    <property type="component" value="Chromosome 14"/>
</dbReference>
<dbReference type="Ensembl" id="ENSMUST00000128969.2">
    <property type="protein sequence ID" value="ENSMUSP00000118814.2"/>
    <property type="gene ID" value="ENSMUSG00000041594.19"/>
</dbReference>
<sequence>MVELDADLDHIVPSVLPPFWAKTSSQTRPLGTCGTMTSGAVN</sequence>
<reference evidence="1 3" key="2">
    <citation type="journal article" date="2011" name="PLoS Biol.">
        <title>Modernizing reference genome assemblies.</title>
        <authorList>
            <person name="Church D.M."/>
            <person name="Schneider V.A."/>
            <person name="Graves T."/>
            <person name="Auger K."/>
            <person name="Cunningham F."/>
            <person name="Bouk N."/>
            <person name="Chen H.C."/>
            <person name="Agarwala R."/>
            <person name="McLaren W.M."/>
            <person name="Ritchie G.R."/>
            <person name="Albracht D."/>
            <person name="Kremitzki M."/>
            <person name="Rock S."/>
            <person name="Kotkiewicz H."/>
            <person name="Kremitzki C."/>
            <person name="Wollam A."/>
            <person name="Trani L."/>
            <person name="Fulton L."/>
            <person name="Fulton R."/>
            <person name="Matthews L."/>
            <person name="Whitehead S."/>
            <person name="Chow W."/>
            <person name="Torrance J."/>
            <person name="Dunn M."/>
            <person name="Harden G."/>
            <person name="Threadgold G."/>
            <person name="Wood J."/>
            <person name="Collins J."/>
            <person name="Heath P."/>
            <person name="Griffiths G."/>
            <person name="Pelan S."/>
            <person name="Grafham D."/>
            <person name="Eichler E.E."/>
            <person name="Weinstock G."/>
            <person name="Mardis E.R."/>
            <person name="Wilson R.K."/>
            <person name="Howe K."/>
            <person name="Flicek P."/>
            <person name="Hubbard T."/>
        </authorList>
    </citation>
    <scope>NUCLEOTIDE SEQUENCE [LARGE SCALE GENOMIC DNA]</scope>
    <source>
        <strain evidence="1 3">C57BL/6J</strain>
    </source>
</reference>
<evidence type="ECO:0000313" key="1">
    <source>
        <dbReference type="Ensembl" id="ENSMUSP00000118814.2"/>
    </source>
</evidence>
<keyword evidence="3" id="KW-1185">Reference proteome</keyword>
<dbReference type="GeneTree" id="ENSGT00940000158521"/>
<name>D6RH66_MOUSE</name>
<reference evidence="1 3" key="1">
    <citation type="journal article" date="2009" name="PLoS Biol.">
        <title>Lineage-specific biology revealed by a finished genome assembly of the mouse.</title>
        <authorList>
            <consortium name="Mouse Genome Sequencing Consortium"/>
            <person name="Church D.M."/>
            <person name="Goodstadt L."/>
            <person name="Hillier L.W."/>
            <person name="Zody M.C."/>
            <person name="Goldstein S."/>
            <person name="She X."/>
            <person name="Bult C.J."/>
            <person name="Agarwala R."/>
            <person name="Cherry J.L."/>
            <person name="DiCuccio M."/>
            <person name="Hlavina W."/>
            <person name="Kapustin Y."/>
            <person name="Meric P."/>
            <person name="Maglott D."/>
            <person name="Birtle Z."/>
            <person name="Marques A.C."/>
            <person name="Graves T."/>
            <person name="Zhou S."/>
            <person name="Teague B."/>
            <person name="Potamousis K."/>
            <person name="Churas C."/>
            <person name="Place M."/>
            <person name="Herschleb J."/>
            <person name="Runnheim R."/>
            <person name="Forrest D."/>
            <person name="Amos-Landgraf J."/>
            <person name="Schwartz D.C."/>
            <person name="Cheng Z."/>
            <person name="Lindblad-Toh K."/>
            <person name="Eichler E.E."/>
            <person name="Ponting C.P."/>
        </authorList>
    </citation>
    <scope>NUCLEOTIDE SEQUENCE [LARGE SCALE GENOMIC DNA]</scope>
    <source>
        <strain evidence="1 3">C57BL/6J</strain>
    </source>
</reference>
<proteinExistence type="predicted"/>
<dbReference type="ProteomicsDB" id="307820"/>
<dbReference type="AGR" id="MGI:1921050"/>
<dbReference type="VEuPathDB" id="HostDB:ENSMUSG00000041594"/>
<dbReference type="MGI" id="MGI:1921050">
    <property type="gene designation" value="Tmtc4"/>
</dbReference>
<gene>
    <name evidence="1 2" type="primary">Tmtc4</name>
</gene>
<organism evidence="1 3">
    <name type="scientific">Mus musculus</name>
    <name type="common">Mouse</name>
    <dbReference type="NCBI Taxonomy" id="10090"/>
    <lineage>
        <taxon>Eukaryota</taxon>
        <taxon>Metazoa</taxon>
        <taxon>Chordata</taxon>
        <taxon>Craniata</taxon>
        <taxon>Vertebrata</taxon>
        <taxon>Euteleostomi</taxon>
        <taxon>Mammalia</taxon>
        <taxon>Eutheria</taxon>
        <taxon>Euarchontoglires</taxon>
        <taxon>Glires</taxon>
        <taxon>Rodentia</taxon>
        <taxon>Myomorpha</taxon>
        <taxon>Muroidea</taxon>
        <taxon>Muridae</taxon>
        <taxon>Murinae</taxon>
        <taxon>Mus</taxon>
        <taxon>Mus</taxon>
    </lineage>
</organism>
<accession>D6RH66</accession>
<protein>
    <submittedName>
        <fullName evidence="1">Transmembrane and tetratricopeptide repeat containing 4</fullName>
    </submittedName>
</protein>
<reference evidence="1" key="4">
    <citation type="submission" date="2025-09" db="UniProtKB">
        <authorList>
            <consortium name="Ensembl"/>
        </authorList>
    </citation>
    <scope>IDENTIFICATION</scope>
    <source>
        <strain evidence="1">C57BL/6J</strain>
    </source>
</reference>
<dbReference type="Antibodypedia" id="11042">
    <property type="antibodies" value="122 antibodies from 17 providers"/>
</dbReference>
<dbReference type="ExpressionAtlas" id="D6RH66">
    <property type="expression patterns" value="baseline and differential"/>
</dbReference>
<reference evidence="1" key="3">
    <citation type="submission" date="2025-08" db="UniProtKB">
        <authorList>
            <consortium name="Ensembl"/>
        </authorList>
    </citation>
    <scope>IDENTIFICATION</scope>
    <source>
        <strain evidence="1">C57BL/6J</strain>
    </source>
</reference>
<dbReference type="Bgee" id="ENSMUSG00000041594">
    <property type="expression patterns" value="Expressed in barrel cortex and 252 other cell types or tissues"/>
</dbReference>